<keyword evidence="6" id="KW-0464">Manganese</keyword>
<dbReference type="CDD" id="cd03426">
    <property type="entry name" value="NUDIX_CoAse_Nudt7"/>
    <property type="match status" value="1"/>
</dbReference>
<comment type="cofactor">
    <cofactor evidence="2">
        <name>Mg(2+)</name>
        <dbReference type="ChEBI" id="CHEBI:18420"/>
    </cofactor>
</comment>
<dbReference type="InterPro" id="IPR020084">
    <property type="entry name" value="NUDIX_hydrolase_CS"/>
</dbReference>
<evidence type="ECO:0000256" key="3">
    <source>
        <dbReference type="ARBA" id="ARBA00022723"/>
    </source>
</evidence>
<organism evidence="8 9">
    <name type="scientific">Anaerobranca californiensis DSM 14826</name>
    <dbReference type="NCBI Taxonomy" id="1120989"/>
    <lineage>
        <taxon>Bacteria</taxon>
        <taxon>Bacillati</taxon>
        <taxon>Bacillota</taxon>
        <taxon>Clostridia</taxon>
        <taxon>Eubacteriales</taxon>
        <taxon>Proteinivoracaceae</taxon>
        <taxon>Anaerobranca</taxon>
    </lineage>
</organism>
<dbReference type="AlphaFoldDB" id="A0A1M6MJW2"/>
<comment type="cofactor">
    <cofactor evidence="1">
        <name>Mn(2+)</name>
        <dbReference type="ChEBI" id="CHEBI:29035"/>
    </cofactor>
</comment>
<dbReference type="GO" id="GO:0010945">
    <property type="term" value="F:coenzyme A diphosphatase activity"/>
    <property type="evidence" value="ECO:0007669"/>
    <property type="project" value="InterPro"/>
</dbReference>
<dbReference type="PANTHER" id="PTHR12992:SF11">
    <property type="entry name" value="MITOCHONDRIAL COENZYME A DIPHOSPHATASE NUDT8"/>
    <property type="match status" value="1"/>
</dbReference>
<evidence type="ECO:0000313" key="9">
    <source>
        <dbReference type="Proteomes" id="UP000243547"/>
    </source>
</evidence>
<dbReference type="InterPro" id="IPR015797">
    <property type="entry name" value="NUDIX_hydrolase-like_dom_sf"/>
</dbReference>
<dbReference type="STRING" id="1120989.SAMN02745227_00812"/>
<keyword evidence="4" id="KW-0378">Hydrolase</keyword>
<dbReference type="Gene3D" id="3.90.79.10">
    <property type="entry name" value="Nucleoside Triphosphate Pyrophosphohydrolase"/>
    <property type="match status" value="1"/>
</dbReference>
<dbReference type="SUPFAM" id="SSF55811">
    <property type="entry name" value="Nudix"/>
    <property type="match status" value="1"/>
</dbReference>
<proteinExistence type="predicted"/>
<keyword evidence="9" id="KW-1185">Reference proteome</keyword>
<name>A0A1M6MJW2_9FIRM</name>
<evidence type="ECO:0000256" key="5">
    <source>
        <dbReference type="ARBA" id="ARBA00022842"/>
    </source>
</evidence>
<dbReference type="InterPro" id="IPR045121">
    <property type="entry name" value="CoAse"/>
</dbReference>
<dbReference type="PROSITE" id="PS51462">
    <property type="entry name" value="NUDIX"/>
    <property type="match status" value="1"/>
</dbReference>
<dbReference type="InterPro" id="IPR000086">
    <property type="entry name" value="NUDIX_hydrolase_dom"/>
</dbReference>
<sequence length="206" mass="24215">MNLSNITEQLKGYRGKPLGKYNNFAVLLPLIATDDGIKILFEVRSYNLTIQPGEVCFPGGKVERGETFLQAAIRETCEELNVYEDNIKIIGELDFLVTPYDLIIYPYVAILENLNIEKIKHNEDEVDHLFFMDLDFLLNTEPELHIVELYAKPKKDFPYHLIREGEDYRWRIGKNPVPFFKFQDYIIWGFTARILQNFKDIINKKF</sequence>
<evidence type="ECO:0000256" key="6">
    <source>
        <dbReference type="ARBA" id="ARBA00023211"/>
    </source>
</evidence>
<keyword evidence="5" id="KW-0460">Magnesium</keyword>
<gene>
    <name evidence="8" type="ORF">SAMN02745227_00812</name>
</gene>
<dbReference type="PROSITE" id="PS00893">
    <property type="entry name" value="NUDIX_BOX"/>
    <property type="match status" value="1"/>
</dbReference>
<evidence type="ECO:0000259" key="7">
    <source>
        <dbReference type="PROSITE" id="PS51462"/>
    </source>
</evidence>
<reference evidence="9" key="1">
    <citation type="submission" date="2016-11" db="EMBL/GenBank/DDBJ databases">
        <authorList>
            <person name="Varghese N."/>
            <person name="Submissions S."/>
        </authorList>
    </citation>
    <scope>NUCLEOTIDE SEQUENCE [LARGE SCALE GENOMIC DNA]</scope>
    <source>
        <strain evidence="9">DSM 14826</strain>
    </source>
</reference>
<dbReference type="Pfam" id="PF00293">
    <property type="entry name" value="NUDIX"/>
    <property type="match status" value="1"/>
</dbReference>
<accession>A0A1M6MJW2</accession>
<evidence type="ECO:0000256" key="4">
    <source>
        <dbReference type="ARBA" id="ARBA00022801"/>
    </source>
</evidence>
<evidence type="ECO:0000256" key="1">
    <source>
        <dbReference type="ARBA" id="ARBA00001936"/>
    </source>
</evidence>
<feature type="domain" description="Nudix hydrolase" evidence="7">
    <location>
        <begin position="21"/>
        <end position="155"/>
    </location>
</feature>
<evidence type="ECO:0000256" key="2">
    <source>
        <dbReference type="ARBA" id="ARBA00001946"/>
    </source>
</evidence>
<dbReference type="GO" id="GO:0046872">
    <property type="term" value="F:metal ion binding"/>
    <property type="evidence" value="ECO:0007669"/>
    <property type="project" value="UniProtKB-KW"/>
</dbReference>
<dbReference type="OrthoDB" id="9802805at2"/>
<keyword evidence="3" id="KW-0479">Metal-binding</keyword>
<dbReference type="Proteomes" id="UP000243547">
    <property type="component" value="Unassembled WGS sequence"/>
</dbReference>
<protein>
    <submittedName>
        <fullName evidence="8">ADP-ribose pyrophosphatase YjhB, NUDIX family</fullName>
    </submittedName>
</protein>
<dbReference type="EMBL" id="FRAI01000007">
    <property type="protein sequence ID" value="SHJ83785.1"/>
    <property type="molecule type" value="Genomic_DNA"/>
</dbReference>
<evidence type="ECO:0000313" key="8">
    <source>
        <dbReference type="EMBL" id="SHJ83785.1"/>
    </source>
</evidence>
<dbReference type="RefSeq" id="WP_072906521.1">
    <property type="nucleotide sequence ID" value="NZ_FRAI01000007.1"/>
</dbReference>
<dbReference type="PANTHER" id="PTHR12992">
    <property type="entry name" value="NUDIX HYDROLASE"/>
    <property type="match status" value="1"/>
</dbReference>